<proteinExistence type="predicted"/>
<evidence type="ECO:0000313" key="3">
    <source>
        <dbReference type="Proteomes" id="UP000190102"/>
    </source>
</evidence>
<dbReference type="Proteomes" id="UP000190102">
    <property type="component" value="Unassembled WGS sequence"/>
</dbReference>
<feature type="region of interest" description="Disordered" evidence="1">
    <location>
        <begin position="1"/>
        <end position="24"/>
    </location>
</feature>
<dbReference type="EMBL" id="FUWR01000001">
    <property type="protein sequence ID" value="SJZ35964.1"/>
    <property type="molecule type" value="Genomic_DNA"/>
</dbReference>
<dbReference type="Pfam" id="PF14384">
    <property type="entry name" value="BrnA_antitoxin"/>
    <property type="match status" value="1"/>
</dbReference>
<protein>
    <submittedName>
        <fullName evidence="2">Uncharacterized conserved protein, DUF4415 family</fullName>
    </submittedName>
</protein>
<accession>A0A1T4K0Q9</accession>
<sequence>MGQIVSHTSEELKAMRARGESKSDWTRVKRNYDAGIEPAADEDSPDMSAALREHVATLKRGRVLGSGTKVQKTVRFDIAVFEAFKATGKGWQTRMNEALKTYLKEHPLNHV</sequence>
<dbReference type="InterPro" id="IPR025528">
    <property type="entry name" value="BrnA_antitoxin"/>
</dbReference>
<dbReference type="RefSeq" id="WP_244161316.1">
    <property type="nucleotide sequence ID" value="NZ_FUWR01000001.1"/>
</dbReference>
<reference evidence="3" key="1">
    <citation type="submission" date="2017-02" db="EMBL/GenBank/DDBJ databases">
        <authorList>
            <person name="Varghese N."/>
            <person name="Submissions S."/>
        </authorList>
    </citation>
    <scope>NUCLEOTIDE SEQUENCE [LARGE SCALE GENOMIC DNA]</scope>
    <source>
        <strain evidence="3">ATCC BAA-34</strain>
    </source>
</reference>
<name>A0A1T4K0Q9_9BACT</name>
<keyword evidence="3" id="KW-1185">Reference proteome</keyword>
<feature type="compositionally biased region" description="Basic and acidic residues" evidence="1">
    <location>
        <begin position="8"/>
        <end position="24"/>
    </location>
</feature>
<evidence type="ECO:0000256" key="1">
    <source>
        <dbReference type="SAM" id="MobiDB-lite"/>
    </source>
</evidence>
<organism evidence="2 3">
    <name type="scientific">Trichlorobacter thiogenes</name>
    <dbReference type="NCBI Taxonomy" id="115783"/>
    <lineage>
        <taxon>Bacteria</taxon>
        <taxon>Pseudomonadati</taxon>
        <taxon>Thermodesulfobacteriota</taxon>
        <taxon>Desulfuromonadia</taxon>
        <taxon>Geobacterales</taxon>
        <taxon>Geobacteraceae</taxon>
        <taxon>Trichlorobacter</taxon>
    </lineage>
</organism>
<dbReference type="AlphaFoldDB" id="A0A1T4K0Q9"/>
<gene>
    <name evidence="2" type="ORF">SAMN02745119_00232</name>
</gene>
<evidence type="ECO:0000313" key="2">
    <source>
        <dbReference type="EMBL" id="SJZ35964.1"/>
    </source>
</evidence>
<dbReference type="STRING" id="115783.SAMN02745119_00232"/>